<dbReference type="AlphaFoldDB" id="A0AA38IXF3"/>
<evidence type="ECO:0000313" key="3">
    <source>
        <dbReference type="EMBL" id="KAJ3664845.1"/>
    </source>
</evidence>
<keyword evidence="4" id="KW-1185">Reference proteome</keyword>
<keyword evidence="1" id="KW-0175">Coiled coil</keyword>
<keyword evidence="2" id="KW-1133">Transmembrane helix</keyword>
<evidence type="ECO:0000313" key="4">
    <source>
        <dbReference type="Proteomes" id="UP001168821"/>
    </source>
</evidence>
<reference evidence="3" key="1">
    <citation type="journal article" date="2023" name="G3 (Bethesda)">
        <title>Whole genome assemblies of Zophobas morio and Tenebrio molitor.</title>
        <authorList>
            <person name="Kaur S."/>
            <person name="Stinson S.A."/>
            <person name="diCenzo G.C."/>
        </authorList>
    </citation>
    <scope>NUCLEOTIDE SEQUENCE</scope>
    <source>
        <strain evidence="3">QUZm001</strain>
    </source>
</reference>
<keyword evidence="2" id="KW-0472">Membrane</keyword>
<dbReference type="EMBL" id="JALNTZ010000001">
    <property type="protein sequence ID" value="KAJ3664845.1"/>
    <property type="molecule type" value="Genomic_DNA"/>
</dbReference>
<organism evidence="3 4">
    <name type="scientific">Zophobas morio</name>
    <dbReference type="NCBI Taxonomy" id="2755281"/>
    <lineage>
        <taxon>Eukaryota</taxon>
        <taxon>Metazoa</taxon>
        <taxon>Ecdysozoa</taxon>
        <taxon>Arthropoda</taxon>
        <taxon>Hexapoda</taxon>
        <taxon>Insecta</taxon>
        <taxon>Pterygota</taxon>
        <taxon>Neoptera</taxon>
        <taxon>Endopterygota</taxon>
        <taxon>Coleoptera</taxon>
        <taxon>Polyphaga</taxon>
        <taxon>Cucujiformia</taxon>
        <taxon>Tenebrionidae</taxon>
        <taxon>Zophobas</taxon>
    </lineage>
</organism>
<protein>
    <submittedName>
        <fullName evidence="3">Uncharacterized protein</fullName>
    </submittedName>
</protein>
<comment type="caution">
    <text evidence="3">The sequence shown here is derived from an EMBL/GenBank/DDBJ whole genome shotgun (WGS) entry which is preliminary data.</text>
</comment>
<evidence type="ECO:0000256" key="2">
    <source>
        <dbReference type="SAM" id="Phobius"/>
    </source>
</evidence>
<gene>
    <name evidence="3" type="ORF">Zmor_000387</name>
</gene>
<accession>A0AA38IXF3</accession>
<evidence type="ECO:0000256" key="1">
    <source>
        <dbReference type="SAM" id="Coils"/>
    </source>
</evidence>
<dbReference type="Proteomes" id="UP001168821">
    <property type="component" value="Unassembled WGS sequence"/>
</dbReference>
<feature type="coiled-coil region" evidence="1">
    <location>
        <begin position="39"/>
        <end position="66"/>
    </location>
</feature>
<proteinExistence type="predicted"/>
<feature type="transmembrane region" description="Helical" evidence="2">
    <location>
        <begin position="15"/>
        <end position="33"/>
    </location>
</feature>
<sequence length="104" mass="12206">MSETSETGTSDKFKIGISIWLSFCLFVCLWFLSRFMTGRRQLKNNLHVIEDGLKRMQEEIEKRQRENSIGYGENLEDLMEELLKKDKEETVNVVLSTLTSFYCV</sequence>
<keyword evidence="2" id="KW-0812">Transmembrane</keyword>
<name>A0AA38IXF3_9CUCU</name>